<evidence type="ECO:0000256" key="1">
    <source>
        <dbReference type="SAM" id="MobiDB-lite"/>
    </source>
</evidence>
<dbReference type="Proteomes" id="UP000290540">
    <property type="component" value="Unassembled WGS sequence"/>
</dbReference>
<comment type="caution">
    <text evidence="2">The sequence shown here is derived from an EMBL/GenBank/DDBJ whole genome shotgun (WGS) entry which is preliminary data.</text>
</comment>
<feature type="region of interest" description="Disordered" evidence="1">
    <location>
        <begin position="68"/>
        <end position="99"/>
    </location>
</feature>
<reference evidence="2 3" key="1">
    <citation type="submission" date="2016-12" db="EMBL/GenBank/DDBJ databases">
        <title>Draft genome sequence of Fusarium oxysporum causing rot on Narcissus.</title>
        <authorList>
            <person name="Armitage A.D."/>
            <person name="Taylor A."/>
            <person name="Clarkson J.P."/>
            <person name="Harrison R.J."/>
            <person name="Jackson A.C."/>
        </authorList>
    </citation>
    <scope>NUCLEOTIDE SEQUENCE [LARGE SCALE GENOMIC DNA]</scope>
    <source>
        <strain evidence="2 3">N139</strain>
    </source>
</reference>
<organism evidence="2 3">
    <name type="scientific">Fusarium oxysporum f. sp. narcissi</name>
    <dbReference type="NCBI Taxonomy" id="451672"/>
    <lineage>
        <taxon>Eukaryota</taxon>
        <taxon>Fungi</taxon>
        <taxon>Dikarya</taxon>
        <taxon>Ascomycota</taxon>
        <taxon>Pezizomycotina</taxon>
        <taxon>Sordariomycetes</taxon>
        <taxon>Hypocreomycetidae</taxon>
        <taxon>Hypocreales</taxon>
        <taxon>Nectriaceae</taxon>
        <taxon>Fusarium</taxon>
        <taxon>Fusarium oxysporum species complex</taxon>
    </lineage>
</organism>
<evidence type="ECO:0008006" key="4">
    <source>
        <dbReference type="Google" id="ProtNLM"/>
    </source>
</evidence>
<sequence length="959" mass="109224">MAPVSLLDCPDEVIDGIVELLPGSAGKASRLTSKRLNRIASPYLFLVLYISCHQLDLDVFRMVSKNPLPSADPNDRRDHLELGEGETLEPRWMNGQPSKVKPSEEAWKLFNSIAEGHHDNRLAHADFDALKRALHRLKNLEGLVVSNRMAAEYYSGGGAQSRVSSSPVAKLWRRLDSERKEHVPLAPRCDWHPTTQGLQDRTPVNTMDWLDDRLVYDITKHGVSNMTTVQSTYDHFFEQQSNPGLAITLFDQQSPFTARLGSGFEAATNITKFDLTLSNFPDGTIGDTIVEEGKVRRIFESMVQLEELYLEPHGMPIFSAIPSEMTFPRLRFVQFSCGHLHPKMFLDFVRRHGGTLQTLIIEHCSLRPYDKDLPWWKATDQLTEFHDQGILQLEEGSDIDNVFEGVPITDCGRNGSLQDLGQILKLPDEIHVAVAKLLPGSAIKSIRATCTKLNGIASPFLYPVLYLSCHQLDLDVFQRVASNPLLISGVKELVIDDTTLSPRLANWEVYRTVASYPHLWPERVGDGDPDEDFWTLYKSVLHGHHENRRSHADINALKNALPLLKSLRSLVVTNRTADEYFDSGAQSDESSSPVVKMWWRLAASKKEWPPFPPKCDWVTPWNEHEAEDGEDPMHMDWLHDELDRQINKYGLPPANREFHMTLDPDRQFMRTGNRMSYQEAHSASSLDWSDSNWLEEKEEEDSGSFYRSLGRDVRAISIALEVLGDPRIRLTEFRVDASLEVDTTIDTYQPLHLPGLSILLFDSDNWPLLPKLISSFSTCNLTKFHLVLGNYTDKGYTSYVGEGIMNQGNVSAILASMPRLEDLFLEPHGMQIFSAIPADITYKRLRRVEFSCAEIDPLELVSFIQRHAATLKTLSIQCCFIHPYFHDETWEDVMREIRTLQDAGTLKIHDGEVFSAYEHAPLQGCWKNNTLDLDVTGSSIYNWEFECFSTWKEDHKYPW</sequence>
<dbReference type="EMBL" id="MQTW01000001">
    <property type="protein sequence ID" value="RYC97250.1"/>
    <property type="molecule type" value="Genomic_DNA"/>
</dbReference>
<evidence type="ECO:0000313" key="2">
    <source>
        <dbReference type="EMBL" id="RYC97250.1"/>
    </source>
</evidence>
<gene>
    <name evidence="2" type="ORF">BFJ63_vAg408</name>
</gene>
<evidence type="ECO:0000313" key="3">
    <source>
        <dbReference type="Proteomes" id="UP000290540"/>
    </source>
</evidence>
<name>A0A4Q2WB55_FUSOX</name>
<proteinExistence type="predicted"/>
<feature type="compositionally biased region" description="Basic and acidic residues" evidence="1">
    <location>
        <begin position="73"/>
        <end position="82"/>
    </location>
</feature>
<accession>A0A4Q2WB55</accession>
<dbReference type="AlphaFoldDB" id="A0A4Q2WB55"/>
<protein>
    <recommendedName>
        <fullName evidence="4">F-box domain-containing protein</fullName>
    </recommendedName>
</protein>